<evidence type="ECO:0000256" key="4">
    <source>
        <dbReference type="ARBA" id="ARBA00022603"/>
    </source>
</evidence>
<dbReference type="Gene3D" id="3.40.50.10090">
    <property type="match status" value="2"/>
</dbReference>
<dbReference type="GO" id="GO:0019354">
    <property type="term" value="P:siroheme biosynthetic process"/>
    <property type="evidence" value="ECO:0007669"/>
    <property type="project" value="UniProtKB-UniPathway"/>
</dbReference>
<dbReference type="InterPro" id="IPR003754">
    <property type="entry name" value="4pyrrol_synth_uPrphyn_synth"/>
</dbReference>
<dbReference type="AlphaFoldDB" id="A0A7K1KP92"/>
<dbReference type="Pfam" id="PF02602">
    <property type="entry name" value="HEM4"/>
    <property type="match status" value="1"/>
</dbReference>
<sequence length="506" mass="54554">MPNVFLVGAGPGDPGLLTLRAKEIIETCDVMIYDYLANADFLKWCRPDCEILYVGKKGGDHTLPQDKINELIVDKARSGKTICRLKGGDPYVFGRGGEEAEELVEAGIDFEVVPGITAGVAAAAYAGIPVTHRDHTTSVCFITGHEDPTKGESGHNWAVYGQSSSTLVFYMGVGNLPMIAENLMRNGRAADTPVALVRWGTRCNQQSFVSTLENVAADAAERGFKAPSIIIVGGVCSLHDKLGWFEKKPLLGQGVVVTRAREQASGLVEILRGHGACVYEFPTIAVEHLDDYAEVETAILQLARYQWVVFTSVNGVKFFWEQLSAIGLDSRIFGGMQIAAIGPATADELKARGIIPDFVPDKYVAEHVVEGLLALGIQGQDVLIPRARVAREVLPEELKKAGCRVTVLPVYETRLVQQSGEEITAALDKGAIQYVTFTSSSTVENFFELVPAETLRRYPDVRLASIGPVTSATLARFGFTPSIEPGDYTIPGLVDALVGSVAPDKG</sequence>
<keyword evidence="3" id="KW-0169">Cobalamin biosynthesis</keyword>
<dbReference type="PANTHER" id="PTHR45790">
    <property type="entry name" value="SIROHEME SYNTHASE-RELATED"/>
    <property type="match status" value="1"/>
</dbReference>
<dbReference type="GO" id="GO:0004851">
    <property type="term" value="F:uroporphyrin-III C-methyltransferase activity"/>
    <property type="evidence" value="ECO:0007669"/>
    <property type="project" value="UniProtKB-EC"/>
</dbReference>
<dbReference type="InterPro" id="IPR003043">
    <property type="entry name" value="Uropor_MeTrfase_CS"/>
</dbReference>
<proteinExistence type="inferred from homology"/>
<keyword evidence="5 12" id="KW-0808">Transferase</keyword>
<dbReference type="InterPro" id="IPR014777">
    <property type="entry name" value="4pyrrole_Mease_sub1"/>
</dbReference>
<dbReference type="Pfam" id="PF00590">
    <property type="entry name" value="TP_methylase"/>
    <property type="match status" value="1"/>
</dbReference>
<dbReference type="FunFam" id="3.30.950.10:FF:000001">
    <property type="entry name" value="Siroheme synthase"/>
    <property type="match status" value="1"/>
</dbReference>
<dbReference type="GO" id="GO:0004852">
    <property type="term" value="F:uroporphyrinogen-III synthase activity"/>
    <property type="evidence" value="ECO:0007669"/>
    <property type="project" value="InterPro"/>
</dbReference>
<dbReference type="RefSeq" id="WP_367614054.1">
    <property type="nucleotide sequence ID" value="NZ_WODC01000005.1"/>
</dbReference>
<keyword evidence="6" id="KW-0949">S-adenosyl-L-methionine</keyword>
<comment type="similarity">
    <text evidence="1">Belongs to the precorrin methyltransferase family.</text>
</comment>
<evidence type="ECO:0000256" key="3">
    <source>
        <dbReference type="ARBA" id="ARBA00022573"/>
    </source>
</evidence>
<dbReference type="Gene3D" id="3.40.1010.10">
    <property type="entry name" value="Cobalt-precorrin-4 Transmethylase, Domain 1"/>
    <property type="match status" value="1"/>
</dbReference>
<gene>
    <name evidence="12" type="primary">cobA</name>
    <name evidence="12" type="ORF">GKC30_08700</name>
</gene>
<evidence type="ECO:0000313" key="13">
    <source>
        <dbReference type="Proteomes" id="UP000461162"/>
    </source>
</evidence>
<dbReference type="GO" id="GO:0009236">
    <property type="term" value="P:cobalamin biosynthetic process"/>
    <property type="evidence" value="ECO:0007669"/>
    <property type="project" value="UniProtKB-KW"/>
</dbReference>
<evidence type="ECO:0000313" key="12">
    <source>
        <dbReference type="EMBL" id="MUM77711.1"/>
    </source>
</evidence>
<dbReference type="InterPro" id="IPR000878">
    <property type="entry name" value="4pyrrol_Mease"/>
</dbReference>
<feature type="domain" description="Tetrapyrrole methylase" evidence="10">
    <location>
        <begin position="4"/>
        <end position="215"/>
    </location>
</feature>
<protein>
    <recommendedName>
        <fullName evidence="2">uroporphyrinogen-III C-methyltransferase</fullName>
        <ecNumber evidence="2">2.1.1.107</ecNumber>
    </recommendedName>
</protein>
<evidence type="ECO:0000256" key="8">
    <source>
        <dbReference type="ARBA" id="ARBA00025705"/>
    </source>
</evidence>
<dbReference type="InterPro" id="IPR035996">
    <property type="entry name" value="4pyrrol_Methylase_sf"/>
</dbReference>
<evidence type="ECO:0000256" key="2">
    <source>
        <dbReference type="ARBA" id="ARBA00012162"/>
    </source>
</evidence>
<organism evidence="12 13">
    <name type="scientific">Pseudodesulfovibrio alkaliphilus</name>
    <dbReference type="NCBI Taxonomy" id="2661613"/>
    <lineage>
        <taxon>Bacteria</taxon>
        <taxon>Pseudomonadati</taxon>
        <taxon>Thermodesulfobacteriota</taxon>
        <taxon>Desulfovibrionia</taxon>
        <taxon>Desulfovibrionales</taxon>
        <taxon>Desulfovibrionaceae</taxon>
    </lineage>
</organism>
<dbReference type="NCBIfam" id="NF004790">
    <property type="entry name" value="PRK06136.1"/>
    <property type="match status" value="1"/>
</dbReference>
<dbReference type="NCBIfam" id="TIGR01469">
    <property type="entry name" value="cobA_cysG_Cterm"/>
    <property type="match status" value="1"/>
</dbReference>
<dbReference type="UniPathway" id="UPA00262">
    <property type="reaction ID" value="UER00211"/>
</dbReference>
<dbReference type="CDD" id="cd11642">
    <property type="entry name" value="SUMT"/>
    <property type="match status" value="1"/>
</dbReference>
<dbReference type="InterPro" id="IPR036108">
    <property type="entry name" value="4pyrrol_syn_uPrphyn_synt_sf"/>
</dbReference>
<dbReference type="EMBL" id="WODC01000005">
    <property type="protein sequence ID" value="MUM77711.1"/>
    <property type="molecule type" value="Genomic_DNA"/>
</dbReference>
<dbReference type="PROSITE" id="PS00839">
    <property type="entry name" value="SUMT_1"/>
    <property type="match status" value="1"/>
</dbReference>
<dbReference type="PANTHER" id="PTHR45790:SF3">
    <property type="entry name" value="S-ADENOSYL-L-METHIONINE-DEPENDENT UROPORPHYRINOGEN III METHYLTRANSFERASE, CHLOROPLASTIC"/>
    <property type="match status" value="1"/>
</dbReference>
<dbReference type="SUPFAM" id="SSF69618">
    <property type="entry name" value="HemD-like"/>
    <property type="match status" value="1"/>
</dbReference>
<name>A0A7K1KP92_9BACT</name>
<dbReference type="InterPro" id="IPR006366">
    <property type="entry name" value="CobA/CysG_C"/>
</dbReference>
<evidence type="ECO:0000256" key="1">
    <source>
        <dbReference type="ARBA" id="ARBA00005879"/>
    </source>
</evidence>
<keyword evidence="4 12" id="KW-0489">Methyltransferase</keyword>
<accession>A0A7K1KP92</accession>
<evidence type="ECO:0000259" key="11">
    <source>
        <dbReference type="Pfam" id="PF02602"/>
    </source>
</evidence>
<comment type="pathway">
    <text evidence="8">Porphyrin-containing compound metabolism; siroheme biosynthesis; precorrin-2 from uroporphyrinogen III: step 1/1.</text>
</comment>
<evidence type="ECO:0000259" key="10">
    <source>
        <dbReference type="Pfam" id="PF00590"/>
    </source>
</evidence>
<evidence type="ECO:0000256" key="6">
    <source>
        <dbReference type="ARBA" id="ARBA00022691"/>
    </source>
</evidence>
<keyword evidence="13" id="KW-1185">Reference proteome</keyword>
<dbReference type="CDD" id="cd06578">
    <property type="entry name" value="HemD"/>
    <property type="match status" value="1"/>
</dbReference>
<evidence type="ECO:0000256" key="5">
    <source>
        <dbReference type="ARBA" id="ARBA00022679"/>
    </source>
</evidence>
<dbReference type="InterPro" id="IPR050161">
    <property type="entry name" value="Siro_Cobalamin_biosynth"/>
</dbReference>
<comment type="pathway">
    <text evidence="9">Cofactor biosynthesis; adenosylcobalamin biosynthesis; precorrin-2 from uroporphyrinogen III: step 1/1.</text>
</comment>
<reference evidence="12 13" key="1">
    <citation type="submission" date="2019-11" db="EMBL/GenBank/DDBJ databases">
        <title>Pseudodesulfovibrio alkaliphilus, sp. nov., an alkaliphilic sulfate-reducing bacteria from mud volcano of Taman peninsula, Russia.</title>
        <authorList>
            <person name="Frolova A."/>
            <person name="Merkel A.Y."/>
            <person name="Slobodkin A.I."/>
        </authorList>
    </citation>
    <scope>NUCLEOTIDE SEQUENCE [LARGE SCALE GENOMIC DNA]</scope>
    <source>
        <strain evidence="12 13">F-1</strain>
    </source>
</reference>
<evidence type="ECO:0000256" key="9">
    <source>
        <dbReference type="ARBA" id="ARBA00060548"/>
    </source>
</evidence>
<dbReference type="FunFam" id="3.40.1010.10:FF:000001">
    <property type="entry name" value="Siroheme synthase"/>
    <property type="match status" value="1"/>
</dbReference>
<dbReference type="SUPFAM" id="SSF53790">
    <property type="entry name" value="Tetrapyrrole methylase"/>
    <property type="match status" value="1"/>
</dbReference>
<dbReference type="Gene3D" id="3.30.950.10">
    <property type="entry name" value="Methyltransferase, Cobalt-precorrin-4 Transmethylase, Domain 2"/>
    <property type="match status" value="1"/>
</dbReference>
<keyword evidence="7" id="KW-0627">Porphyrin biosynthesis</keyword>
<dbReference type="EC" id="2.1.1.107" evidence="2"/>
<comment type="caution">
    <text evidence="12">The sequence shown here is derived from an EMBL/GenBank/DDBJ whole genome shotgun (WGS) entry which is preliminary data.</text>
</comment>
<evidence type="ECO:0000256" key="7">
    <source>
        <dbReference type="ARBA" id="ARBA00023244"/>
    </source>
</evidence>
<dbReference type="InterPro" id="IPR014776">
    <property type="entry name" value="4pyrrole_Mease_sub2"/>
</dbReference>
<dbReference type="Proteomes" id="UP000461162">
    <property type="component" value="Unassembled WGS sequence"/>
</dbReference>
<dbReference type="GO" id="GO:0032259">
    <property type="term" value="P:methylation"/>
    <property type="evidence" value="ECO:0007669"/>
    <property type="project" value="UniProtKB-KW"/>
</dbReference>
<feature type="domain" description="Tetrapyrrole biosynthesis uroporphyrinogen III synthase" evidence="11">
    <location>
        <begin position="267"/>
        <end position="494"/>
    </location>
</feature>